<keyword evidence="6" id="KW-0472">Membrane</keyword>
<evidence type="ECO:0000313" key="8">
    <source>
        <dbReference type="Proteomes" id="UP000054477"/>
    </source>
</evidence>
<dbReference type="Pfam" id="PF10231">
    <property type="entry name" value="COA8"/>
    <property type="match status" value="1"/>
</dbReference>
<evidence type="ECO:0000256" key="2">
    <source>
        <dbReference type="ARBA" id="ARBA00005453"/>
    </source>
</evidence>
<evidence type="ECO:0000313" key="7">
    <source>
        <dbReference type="EMBL" id="KIK08315.1"/>
    </source>
</evidence>
<dbReference type="EMBL" id="KN838543">
    <property type="protein sequence ID" value="KIK08315.1"/>
    <property type="molecule type" value="Genomic_DNA"/>
</dbReference>
<keyword evidence="5" id="KW-0496">Mitochondrion</keyword>
<evidence type="ECO:0000256" key="5">
    <source>
        <dbReference type="ARBA" id="ARBA00023128"/>
    </source>
</evidence>
<dbReference type="PANTHER" id="PTHR31107:SF2">
    <property type="entry name" value="CYTOCHROME C OXIDASE ASSEMBLY FACTOR 8"/>
    <property type="match status" value="1"/>
</dbReference>
<reference evidence="7 8" key="1">
    <citation type="submission" date="2014-04" db="EMBL/GenBank/DDBJ databases">
        <authorList>
            <consortium name="DOE Joint Genome Institute"/>
            <person name="Kuo A."/>
            <person name="Kohler A."/>
            <person name="Nagy L.G."/>
            <person name="Floudas D."/>
            <person name="Copeland A."/>
            <person name="Barry K.W."/>
            <person name="Cichocki N."/>
            <person name="Veneault-Fourrey C."/>
            <person name="LaButti K."/>
            <person name="Lindquist E.A."/>
            <person name="Lipzen A."/>
            <person name="Lundell T."/>
            <person name="Morin E."/>
            <person name="Murat C."/>
            <person name="Sun H."/>
            <person name="Tunlid A."/>
            <person name="Henrissat B."/>
            <person name="Grigoriev I.V."/>
            <person name="Hibbett D.S."/>
            <person name="Martin F."/>
            <person name="Nordberg H.P."/>
            <person name="Cantor M.N."/>
            <person name="Hua S.X."/>
        </authorList>
    </citation>
    <scope>NUCLEOTIDE SEQUENCE [LARGE SCALE GENOMIC DNA]</scope>
    <source>
        <strain evidence="7 8">LaAM-08-1</strain>
    </source>
</reference>
<name>A0A0C9X7V7_9AGAR</name>
<dbReference type="Proteomes" id="UP000054477">
    <property type="component" value="Unassembled WGS sequence"/>
</dbReference>
<evidence type="ECO:0000256" key="4">
    <source>
        <dbReference type="ARBA" id="ARBA00022946"/>
    </source>
</evidence>
<reference evidence="8" key="2">
    <citation type="submission" date="2015-01" db="EMBL/GenBank/DDBJ databases">
        <title>Evolutionary Origins and Diversification of the Mycorrhizal Mutualists.</title>
        <authorList>
            <consortium name="DOE Joint Genome Institute"/>
            <consortium name="Mycorrhizal Genomics Consortium"/>
            <person name="Kohler A."/>
            <person name="Kuo A."/>
            <person name="Nagy L.G."/>
            <person name="Floudas D."/>
            <person name="Copeland A."/>
            <person name="Barry K.W."/>
            <person name="Cichocki N."/>
            <person name="Veneault-Fourrey C."/>
            <person name="LaButti K."/>
            <person name="Lindquist E.A."/>
            <person name="Lipzen A."/>
            <person name="Lundell T."/>
            <person name="Morin E."/>
            <person name="Murat C."/>
            <person name="Riley R."/>
            <person name="Ohm R."/>
            <person name="Sun H."/>
            <person name="Tunlid A."/>
            <person name="Henrissat B."/>
            <person name="Grigoriev I.V."/>
            <person name="Hibbett D.S."/>
            <person name="Martin F."/>
        </authorList>
    </citation>
    <scope>NUCLEOTIDE SEQUENCE [LARGE SCALE GENOMIC DNA]</scope>
    <source>
        <strain evidence="8">LaAM-08-1</strain>
    </source>
</reference>
<keyword evidence="3" id="KW-0999">Mitochondrion inner membrane</keyword>
<accession>A0A0C9X7V7</accession>
<evidence type="ECO:0000256" key="3">
    <source>
        <dbReference type="ARBA" id="ARBA00022792"/>
    </source>
</evidence>
<comment type="subcellular location">
    <subcellularLocation>
        <location evidence="1">Mitochondrion inner membrane</location>
        <topology evidence="1">Peripheral membrane protein</topology>
        <orientation evidence="1">Matrix side</orientation>
    </subcellularLocation>
</comment>
<evidence type="ECO:0000256" key="6">
    <source>
        <dbReference type="ARBA" id="ARBA00023136"/>
    </source>
</evidence>
<dbReference type="GO" id="GO:0005743">
    <property type="term" value="C:mitochondrial inner membrane"/>
    <property type="evidence" value="ECO:0007669"/>
    <property type="project" value="UniProtKB-SubCell"/>
</dbReference>
<keyword evidence="4" id="KW-0809">Transit peptide</keyword>
<protein>
    <submittedName>
        <fullName evidence="7">Uncharacterized protein</fullName>
    </submittedName>
</protein>
<organism evidence="7 8">
    <name type="scientific">Laccaria amethystina LaAM-08-1</name>
    <dbReference type="NCBI Taxonomy" id="1095629"/>
    <lineage>
        <taxon>Eukaryota</taxon>
        <taxon>Fungi</taxon>
        <taxon>Dikarya</taxon>
        <taxon>Basidiomycota</taxon>
        <taxon>Agaricomycotina</taxon>
        <taxon>Agaricomycetes</taxon>
        <taxon>Agaricomycetidae</taxon>
        <taxon>Agaricales</taxon>
        <taxon>Agaricineae</taxon>
        <taxon>Hydnangiaceae</taxon>
        <taxon>Laccaria</taxon>
    </lineage>
</organism>
<proteinExistence type="inferred from homology"/>
<gene>
    <name evidence="7" type="ORF">K443DRAFT_85684</name>
</gene>
<dbReference type="GO" id="GO:0097193">
    <property type="term" value="P:intrinsic apoptotic signaling pathway"/>
    <property type="evidence" value="ECO:0007669"/>
    <property type="project" value="InterPro"/>
</dbReference>
<evidence type="ECO:0000256" key="1">
    <source>
        <dbReference type="ARBA" id="ARBA00004443"/>
    </source>
</evidence>
<keyword evidence="8" id="KW-1185">Reference proteome</keyword>
<dbReference type="AlphaFoldDB" id="A0A0C9X7V7"/>
<dbReference type="OrthoDB" id="6246201at2759"/>
<dbReference type="HOGENOM" id="CLU_120079_0_0_1"/>
<comment type="similarity">
    <text evidence="2">Belongs to the COA8 family.</text>
</comment>
<sequence>MNTTRQAVRLLRTSARRCDRVAPPHPISHIRPIIYDDSIAASTPTSLRHPYSLSEFNAASADNLGDYEFQYKLQRQYLDAFHHNFWLDSNSRFNAGKTAILGSLPPSATPHDAEIALSEFYKQWLIQEAQRTDRYTKEWRSRNISLIALAVRLRYQKMWSRLCSIGKK</sequence>
<dbReference type="PANTHER" id="PTHR31107">
    <property type="entry name" value="APOPTOGENIC PROTEIN 1, MITOCHONDRIAL"/>
    <property type="match status" value="1"/>
</dbReference>
<dbReference type="InterPro" id="IPR018796">
    <property type="entry name" value="COA8"/>
</dbReference>